<dbReference type="AlphaFoldDB" id="A0A1E3IM69"/>
<keyword evidence="3 6" id="KW-0285">Flavoprotein</keyword>
<dbReference type="InterPro" id="IPR046373">
    <property type="entry name" value="Acyl-CoA_Oxase/DH_mid-dom_sf"/>
</dbReference>
<dbReference type="Proteomes" id="UP000094819">
    <property type="component" value="Unassembled WGS sequence"/>
</dbReference>
<evidence type="ECO:0000259" key="9">
    <source>
        <dbReference type="Pfam" id="PF02771"/>
    </source>
</evidence>
<dbReference type="Gene3D" id="2.40.110.10">
    <property type="entry name" value="Butyryl-CoA Dehydrogenase, subunit A, domain 2"/>
    <property type="match status" value="1"/>
</dbReference>
<dbReference type="GO" id="GO:0006552">
    <property type="term" value="P:L-leucine catabolic process"/>
    <property type="evidence" value="ECO:0007669"/>
    <property type="project" value="TreeGrafter"/>
</dbReference>
<dbReference type="Pfam" id="PF02771">
    <property type="entry name" value="Acyl-CoA_dh_N"/>
    <property type="match status" value="1"/>
</dbReference>
<dbReference type="Pfam" id="PF02770">
    <property type="entry name" value="Acyl-CoA_dh_M"/>
    <property type="match status" value="1"/>
</dbReference>
<dbReference type="SUPFAM" id="SSF47203">
    <property type="entry name" value="Acyl-CoA dehydrogenase C-terminal domain-like"/>
    <property type="match status" value="1"/>
</dbReference>
<evidence type="ECO:0000256" key="4">
    <source>
        <dbReference type="ARBA" id="ARBA00022827"/>
    </source>
</evidence>
<name>A0A1E3IM69_9TREE</name>
<evidence type="ECO:0000313" key="11">
    <source>
        <dbReference type="Proteomes" id="UP000094819"/>
    </source>
</evidence>
<dbReference type="PANTHER" id="PTHR43884:SF18">
    <property type="entry name" value="ISOVALERYL-COENZYME A DEHYDROGENASE"/>
    <property type="match status" value="1"/>
</dbReference>
<dbReference type="InterPro" id="IPR006089">
    <property type="entry name" value="Acyl-CoA_DH_CS"/>
</dbReference>
<comment type="caution">
    <text evidence="10">The sequence shown here is derived from an EMBL/GenBank/DDBJ whole genome shotgun (WGS) entry which is preliminary data.</text>
</comment>
<dbReference type="EMBL" id="AWGH01000022">
    <property type="protein sequence ID" value="ODN89682.1"/>
    <property type="molecule type" value="Genomic_DNA"/>
</dbReference>
<dbReference type="Pfam" id="PF00441">
    <property type="entry name" value="Acyl-CoA_dh_1"/>
    <property type="match status" value="1"/>
</dbReference>
<evidence type="ECO:0000256" key="5">
    <source>
        <dbReference type="ARBA" id="ARBA00023002"/>
    </source>
</evidence>
<keyword evidence="4 6" id="KW-0274">FAD</keyword>
<dbReference type="Gene3D" id="1.10.540.10">
    <property type="entry name" value="Acyl-CoA dehydrogenase/oxidase, N-terminal domain"/>
    <property type="match status" value="1"/>
</dbReference>
<dbReference type="InterPro" id="IPR013786">
    <property type="entry name" value="AcylCoA_DH/ox_N"/>
</dbReference>
<feature type="domain" description="Acyl-CoA dehydrogenase/oxidase N-terminal" evidence="9">
    <location>
        <begin position="52"/>
        <end position="164"/>
    </location>
</feature>
<evidence type="ECO:0000259" key="7">
    <source>
        <dbReference type="Pfam" id="PF00441"/>
    </source>
</evidence>
<evidence type="ECO:0000259" key="8">
    <source>
        <dbReference type="Pfam" id="PF02770"/>
    </source>
</evidence>
<dbReference type="GO" id="GO:0008470">
    <property type="term" value="F:3-methylbutanoyl-CoA dehydrogenase activity"/>
    <property type="evidence" value="ECO:0007669"/>
    <property type="project" value="TreeGrafter"/>
</dbReference>
<dbReference type="InterPro" id="IPR006091">
    <property type="entry name" value="Acyl-CoA_Oxase/DH_mid-dom"/>
</dbReference>
<dbReference type="Gene3D" id="1.20.140.10">
    <property type="entry name" value="Butyryl-CoA Dehydrogenase, subunit A, domain 3"/>
    <property type="match status" value="1"/>
</dbReference>
<organism evidence="10 11">
    <name type="scientific">Cryptococcus wingfieldii CBS 7118</name>
    <dbReference type="NCBI Taxonomy" id="1295528"/>
    <lineage>
        <taxon>Eukaryota</taxon>
        <taxon>Fungi</taxon>
        <taxon>Dikarya</taxon>
        <taxon>Basidiomycota</taxon>
        <taxon>Agaricomycotina</taxon>
        <taxon>Tremellomycetes</taxon>
        <taxon>Tremellales</taxon>
        <taxon>Cryptococcaceae</taxon>
        <taxon>Cryptococcus</taxon>
    </lineage>
</organism>
<comment type="similarity">
    <text evidence="2 6">Belongs to the acyl-CoA dehydrogenase family.</text>
</comment>
<dbReference type="SUPFAM" id="SSF56645">
    <property type="entry name" value="Acyl-CoA dehydrogenase NM domain-like"/>
    <property type="match status" value="1"/>
</dbReference>
<dbReference type="InterPro" id="IPR009100">
    <property type="entry name" value="AcylCoA_DH/oxidase_NM_dom_sf"/>
</dbReference>
<evidence type="ECO:0000256" key="6">
    <source>
        <dbReference type="RuleBase" id="RU362125"/>
    </source>
</evidence>
<dbReference type="InterPro" id="IPR036250">
    <property type="entry name" value="AcylCo_DH-like_C"/>
</dbReference>
<dbReference type="InterPro" id="IPR037069">
    <property type="entry name" value="AcylCoA_DH/ox_N_sf"/>
</dbReference>
<dbReference type="OrthoDB" id="9988775at2759"/>
<dbReference type="InterPro" id="IPR009075">
    <property type="entry name" value="AcylCo_DH/oxidase_C"/>
</dbReference>
<accession>A0A1E3IM69</accession>
<evidence type="ECO:0000313" key="10">
    <source>
        <dbReference type="EMBL" id="ODN89682.1"/>
    </source>
</evidence>
<proteinExistence type="inferred from homology"/>
<keyword evidence="5 6" id="KW-0560">Oxidoreductase</keyword>
<feature type="domain" description="Acyl-CoA dehydrogenase/oxidase C-terminal" evidence="7">
    <location>
        <begin position="278"/>
        <end position="452"/>
    </location>
</feature>
<evidence type="ECO:0000256" key="3">
    <source>
        <dbReference type="ARBA" id="ARBA00022630"/>
    </source>
</evidence>
<dbReference type="FunFam" id="1.10.540.10:FF:000022">
    <property type="entry name" value="Isovaleryl-CoA dehydrogenase isoform 2"/>
    <property type="match status" value="1"/>
</dbReference>
<dbReference type="RefSeq" id="XP_019029591.1">
    <property type="nucleotide sequence ID" value="XM_019178435.1"/>
</dbReference>
<gene>
    <name evidence="10" type="ORF">L198_06372</name>
</gene>
<feature type="domain" description="Acyl-CoA oxidase/dehydrogenase middle" evidence="8">
    <location>
        <begin position="169"/>
        <end position="266"/>
    </location>
</feature>
<evidence type="ECO:0000256" key="1">
    <source>
        <dbReference type="ARBA" id="ARBA00001974"/>
    </source>
</evidence>
<evidence type="ECO:0000256" key="2">
    <source>
        <dbReference type="ARBA" id="ARBA00009347"/>
    </source>
</evidence>
<comment type="cofactor">
    <cofactor evidence="1 6">
        <name>FAD</name>
        <dbReference type="ChEBI" id="CHEBI:57692"/>
    </cofactor>
</comment>
<dbReference type="PANTHER" id="PTHR43884">
    <property type="entry name" value="ACYL-COA DEHYDROGENASE"/>
    <property type="match status" value="1"/>
</dbReference>
<sequence length="461" mass="49774">MKLIPRSTSIIVVRPSSLVRSRTPFSAVRSCPSQVSGCRAFSSYNPAIAGLTANQEEFRDAVHTFAQKEIAPRAAKIDKTNKLPSDIFPKLGEMGLLGVTVPEKWGGLGLGYLEHTIAMEEISRASPSIGLSYGAHSNLMVNQLVRWGNEEQLSKYLPPLLTGEHVGSLAMSEPNAGSDVVSMRSNAVKGKEGEGWVLNGSKCWITNATVASTFLIYAKSDTSVAPSKGMTAFLVERGWKGFDVGKGLDKFGMRGSPTAELFFDNVNIPTSNVLGREGKGAGVLMSGLDLERLVLSGGPLGIMQSALNLALEYTHQRRQFGKQIGTFQLMQGKIAGKFYMYTKMSACRAYVYAVARACDAGKVSRQDCAGAILYSSDKAVEVAMEAQQCLGGNGYINGEASTFAPSELHRALFHRLTQLPADYAAGRLLRDSRLYTVGAGTQEIRRMLIGREFNVVFGNGE</sequence>
<reference evidence="10 11" key="1">
    <citation type="submission" date="2016-06" db="EMBL/GenBank/DDBJ databases">
        <title>Evolution of pathogenesis and genome organization in the Tremellales.</title>
        <authorList>
            <person name="Cuomo C."/>
            <person name="Litvintseva A."/>
            <person name="Heitman J."/>
            <person name="Chen Y."/>
            <person name="Sun S."/>
            <person name="Springer D."/>
            <person name="Dromer F."/>
            <person name="Young S."/>
            <person name="Zeng Q."/>
            <person name="Chapman S."/>
            <person name="Gujja S."/>
            <person name="Saif S."/>
            <person name="Birren B."/>
        </authorList>
    </citation>
    <scope>NUCLEOTIDE SEQUENCE [LARGE SCALE GENOMIC DNA]</scope>
    <source>
        <strain evidence="10 11">CBS 7118</strain>
    </source>
</reference>
<protein>
    <submittedName>
        <fullName evidence="10">Isovaleryl-CoA dehydrogenase</fullName>
    </submittedName>
</protein>
<keyword evidence="11" id="KW-1185">Reference proteome</keyword>
<dbReference type="GO" id="GO:0050660">
    <property type="term" value="F:flavin adenine dinucleotide binding"/>
    <property type="evidence" value="ECO:0007669"/>
    <property type="project" value="InterPro"/>
</dbReference>
<dbReference type="GeneID" id="30195584"/>
<dbReference type="PROSITE" id="PS00072">
    <property type="entry name" value="ACYL_COA_DH_1"/>
    <property type="match status" value="1"/>
</dbReference>
<dbReference type="FunFam" id="2.40.110.10:FF:000001">
    <property type="entry name" value="Acyl-CoA dehydrogenase, mitochondrial"/>
    <property type="match status" value="1"/>
</dbReference>